<keyword evidence="3" id="KW-1185">Reference proteome</keyword>
<dbReference type="AlphaFoldDB" id="A0A9W6U489"/>
<evidence type="ECO:0000313" key="2">
    <source>
        <dbReference type="EMBL" id="GMF24885.1"/>
    </source>
</evidence>
<feature type="region of interest" description="Disordered" evidence="1">
    <location>
        <begin position="317"/>
        <end position="353"/>
    </location>
</feature>
<feature type="compositionally biased region" description="Basic and acidic residues" evidence="1">
    <location>
        <begin position="70"/>
        <end position="92"/>
    </location>
</feature>
<feature type="region of interest" description="Disordered" evidence="1">
    <location>
        <begin position="1"/>
        <end position="138"/>
    </location>
</feature>
<comment type="caution">
    <text evidence="2">The sequence shown here is derived from an EMBL/GenBank/DDBJ whole genome shotgun (WGS) entry which is preliminary data.</text>
</comment>
<dbReference type="PANTHER" id="PTHR33064:SF37">
    <property type="entry name" value="RIBONUCLEASE H"/>
    <property type="match status" value="1"/>
</dbReference>
<dbReference type="Proteomes" id="UP001165121">
    <property type="component" value="Unassembled WGS sequence"/>
</dbReference>
<dbReference type="InterPro" id="IPR043128">
    <property type="entry name" value="Rev_trsase/Diguanyl_cyclase"/>
</dbReference>
<dbReference type="Gene3D" id="3.30.70.270">
    <property type="match status" value="1"/>
</dbReference>
<name>A0A9W6U489_9STRA</name>
<accession>A0A9W6U489</accession>
<reference evidence="2" key="1">
    <citation type="submission" date="2023-04" db="EMBL/GenBank/DDBJ databases">
        <title>Phytophthora fragariaefolia NBRC 109709.</title>
        <authorList>
            <person name="Ichikawa N."/>
            <person name="Sato H."/>
            <person name="Tonouchi N."/>
        </authorList>
    </citation>
    <scope>NUCLEOTIDE SEQUENCE</scope>
    <source>
        <strain evidence="2">NBRC 109709</strain>
    </source>
</reference>
<dbReference type="Gene3D" id="3.10.10.10">
    <property type="entry name" value="HIV Type 1 Reverse Transcriptase, subunit A, domain 1"/>
    <property type="match status" value="1"/>
</dbReference>
<sequence>MDDSRHTPRISLAEASMSEMMAELQVRESKYGRSERSKPPDMRRSLEDSSNEDAEDQSPDEDQSGSDYADPYHSDEHDRHVSAANGAERRTEAIGTEEVNEVNTTVIEKERNGSFGGGESNERKNEEWNSGGSEGLVSSVTKKTGMTTNPRIVSPNNFVCARSETTDDASKYRDSPSERCNNQTSPLAKVTLGWNQEYEYELWVMDHGAGVDVVLGMDFMIPADVRLDLFQATARLPDEVEIPLIKTQLQLPLLLCVPRGGLPRTEGYVRLGSDKYNEWRVLAYSRSSDSDLYKAEGEIFKRWLAAQPSQVERVPYTTPTTILRRPSESSEGRVSDRDDQAECDTATTEPSTEMVAEVVHQEEARPKLTAHSDRVSEGSEVTQLKVEGAYLAAATESDDWGDRDAPNASEHPGNDIEFEDYARELAFLPDLTEAASTTLDYTGPHVRHPSLSVEQQDRVVKVLKSHERIMISSGNALPPPAYGVVQDIDVQEHTPTNQKARRIPLRHLKQLYKVLKGLLKAGLIAFSNSPWASPIVIVLKENGVDIRLCTDYKMVNSVTSILEYAMPLVDDLLTDMEKYLWYCSLDAGSGFWAVMMTQRARVTGLHECGIHTLGGRTPSVYDTY</sequence>
<feature type="compositionally biased region" description="Basic and acidic residues" evidence="1">
    <location>
        <begin position="25"/>
        <end position="47"/>
    </location>
</feature>
<evidence type="ECO:0000256" key="1">
    <source>
        <dbReference type="SAM" id="MobiDB-lite"/>
    </source>
</evidence>
<gene>
    <name evidence="2" type="ORF">Pfra01_000430800</name>
</gene>
<dbReference type="InterPro" id="IPR051320">
    <property type="entry name" value="Viral_Replic_Matur_Polypro"/>
</dbReference>
<feature type="compositionally biased region" description="Polar residues" evidence="1">
    <location>
        <begin position="128"/>
        <end position="138"/>
    </location>
</feature>
<feature type="region of interest" description="Disordered" evidence="1">
    <location>
        <begin position="395"/>
        <end position="415"/>
    </location>
</feature>
<feature type="compositionally biased region" description="Basic and acidic residues" evidence="1">
    <location>
        <begin position="325"/>
        <end position="340"/>
    </location>
</feature>
<dbReference type="PANTHER" id="PTHR33064">
    <property type="entry name" value="POL PROTEIN"/>
    <property type="match status" value="1"/>
</dbReference>
<dbReference type="InterPro" id="IPR043502">
    <property type="entry name" value="DNA/RNA_pol_sf"/>
</dbReference>
<dbReference type="EMBL" id="BSXT01000342">
    <property type="protein sequence ID" value="GMF24885.1"/>
    <property type="molecule type" value="Genomic_DNA"/>
</dbReference>
<protein>
    <submittedName>
        <fullName evidence="2">Unnamed protein product</fullName>
    </submittedName>
</protein>
<proteinExistence type="predicted"/>
<evidence type="ECO:0000313" key="3">
    <source>
        <dbReference type="Proteomes" id="UP001165121"/>
    </source>
</evidence>
<dbReference type="OrthoDB" id="125656at2759"/>
<dbReference type="SUPFAM" id="SSF56672">
    <property type="entry name" value="DNA/RNA polymerases"/>
    <property type="match status" value="1"/>
</dbReference>
<feature type="compositionally biased region" description="Acidic residues" evidence="1">
    <location>
        <begin position="49"/>
        <end position="64"/>
    </location>
</feature>
<organism evidence="2 3">
    <name type="scientific">Phytophthora fragariaefolia</name>
    <dbReference type="NCBI Taxonomy" id="1490495"/>
    <lineage>
        <taxon>Eukaryota</taxon>
        <taxon>Sar</taxon>
        <taxon>Stramenopiles</taxon>
        <taxon>Oomycota</taxon>
        <taxon>Peronosporomycetes</taxon>
        <taxon>Peronosporales</taxon>
        <taxon>Peronosporaceae</taxon>
        <taxon>Phytophthora</taxon>
    </lineage>
</organism>